<dbReference type="Pfam" id="PF18860">
    <property type="entry name" value="AbiJ_NTD3"/>
    <property type="match status" value="1"/>
</dbReference>
<accession>A0A644TU94</accession>
<dbReference type="InterPro" id="IPR041427">
    <property type="entry name" value="AbiJ-NTD3"/>
</dbReference>
<dbReference type="AlphaFoldDB" id="A0A644TU94"/>
<dbReference type="Gene3D" id="3.40.50.300">
    <property type="entry name" value="P-loop containing nucleotide triphosphate hydrolases"/>
    <property type="match status" value="1"/>
</dbReference>
<dbReference type="InterPro" id="IPR003593">
    <property type="entry name" value="AAA+_ATPase"/>
</dbReference>
<dbReference type="InterPro" id="IPR051396">
    <property type="entry name" value="Bact_Antivir_Def_Nuclease"/>
</dbReference>
<dbReference type="InterPro" id="IPR003959">
    <property type="entry name" value="ATPase_AAA_core"/>
</dbReference>
<dbReference type="EMBL" id="VSSQ01000051">
    <property type="protein sequence ID" value="MPL70219.1"/>
    <property type="molecule type" value="Genomic_DNA"/>
</dbReference>
<organism evidence="2">
    <name type="scientific">bioreactor metagenome</name>
    <dbReference type="NCBI Taxonomy" id="1076179"/>
    <lineage>
        <taxon>unclassified sequences</taxon>
        <taxon>metagenomes</taxon>
        <taxon>ecological metagenomes</taxon>
    </lineage>
</organism>
<dbReference type="SUPFAM" id="SSF52540">
    <property type="entry name" value="P-loop containing nucleoside triphosphate hydrolases"/>
    <property type="match status" value="1"/>
</dbReference>
<gene>
    <name evidence="2" type="ORF">SDC9_15974</name>
</gene>
<evidence type="ECO:0000313" key="2">
    <source>
        <dbReference type="EMBL" id="MPL70219.1"/>
    </source>
</evidence>
<feature type="domain" description="AAA+ ATPase" evidence="1">
    <location>
        <begin position="344"/>
        <end position="567"/>
    </location>
</feature>
<dbReference type="PANTHER" id="PTHR43581:SF2">
    <property type="entry name" value="EXCINUCLEASE ATPASE SUBUNIT"/>
    <property type="match status" value="1"/>
</dbReference>
<dbReference type="GO" id="GO:0005524">
    <property type="term" value="F:ATP binding"/>
    <property type="evidence" value="ECO:0007669"/>
    <property type="project" value="InterPro"/>
</dbReference>
<comment type="caution">
    <text evidence="2">The sequence shown here is derived from an EMBL/GenBank/DDBJ whole genome shotgun (WGS) entry which is preliminary data.</text>
</comment>
<reference evidence="2" key="1">
    <citation type="submission" date="2019-08" db="EMBL/GenBank/DDBJ databases">
        <authorList>
            <person name="Kucharzyk K."/>
            <person name="Murdoch R.W."/>
            <person name="Higgins S."/>
            <person name="Loffler F."/>
        </authorList>
    </citation>
    <scope>NUCLEOTIDE SEQUENCE</scope>
</reference>
<dbReference type="PANTHER" id="PTHR43581">
    <property type="entry name" value="ATP/GTP PHOSPHATASE"/>
    <property type="match status" value="1"/>
</dbReference>
<name>A0A644TU94_9ZZZZ</name>
<dbReference type="Pfam" id="PF13304">
    <property type="entry name" value="AAA_21"/>
    <property type="match status" value="1"/>
</dbReference>
<dbReference type="InterPro" id="IPR027417">
    <property type="entry name" value="P-loop_NTPase"/>
</dbReference>
<sequence length="651" mass="75973">MELTINESIRKDIIKQIINSPFFMGDYKNEEGGIITFLEMIWDLRSMPSEDSRFSNARDDIWKHIVMNDDITIEELFLDRLSSSYNEPNVFINLINTSIHPTVMKDEEQRKKLIEFLNELLLKYNYKLSIGDYFGEEPIYVFSDNIKTEMPKGIIPNTIPFFKSEYNKKTYPCLIISPCDWNDWYKWKTLFKIVFYRKEYDFIEIGNIKIMKVNEDSTLDVLPDYFTALDPSFCSVGTDARYYLNMKEHVKESYHSVFLALRDVAMFPTIKSEFENDDCFKNSLLRNDETKQLLDSARYILNGIDVKSYYKFSYSFLPPYCSDNDNNDNIVNIDFDFKYGTSFNQRIYALIGKNGTGKTTLLSQIANDFANSNSKHIIPQKPLYNKIITISFSSFDKLPLPSPNAQFNYTYLGLKNTNNKDSNIDIILERKLKKSLIEINRKNRNHIWNSTIKKIFHNDIQDKLLEDDNLYNKVDIDKVLSSYKCFSSGENLLLYIVSSLISEIQNNTLILFDEPETHLHPNAISILMNFLYNLLDGFNSFCIIATHSPLVVQEVSSRNIKVFIRIGNLLEIQGVGYETFAENLTTITNEIFDNREIAQYHIKIMNEIVDSHQKETYDNIISIFQNGDIPTPLNVKLYIKELLKNEKSKTI</sequence>
<dbReference type="CDD" id="cd00267">
    <property type="entry name" value="ABC_ATPase"/>
    <property type="match status" value="1"/>
</dbReference>
<protein>
    <recommendedName>
        <fullName evidence="1">AAA+ ATPase domain-containing protein</fullName>
    </recommendedName>
</protein>
<dbReference type="GO" id="GO:0016887">
    <property type="term" value="F:ATP hydrolysis activity"/>
    <property type="evidence" value="ECO:0007669"/>
    <property type="project" value="InterPro"/>
</dbReference>
<proteinExistence type="predicted"/>
<evidence type="ECO:0000259" key="1">
    <source>
        <dbReference type="SMART" id="SM00382"/>
    </source>
</evidence>
<dbReference type="SMART" id="SM00382">
    <property type="entry name" value="AAA"/>
    <property type="match status" value="1"/>
</dbReference>